<dbReference type="InterPro" id="IPR000551">
    <property type="entry name" value="MerR-type_HTH_dom"/>
</dbReference>
<dbReference type="GO" id="GO:0006979">
    <property type="term" value="P:response to oxidative stress"/>
    <property type="evidence" value="ECO:0007669"/>
    <property type="project" value="InterPro"/>
</dbReference>
<dbReference type="GO" id="GO:0046872">
    <property type="term" value="F:metal ion binding"/>
    <property type="evidence" value="ECO:0007669"/>
    <property type="project" value="UniProtKB-KW"/>
</dbReference>
<dbReference type="SMART" id="SM00422">
    <property type="entry name" value="HTH_MERR"/>
    <property type="match status" value="1"/>
</dbReference>
<organism evidence="10 11">
    <name type="scientific">Thalassovita gelatinovora</name>
    <name type="common">Thalassobius gelatinovorus</name>
    <dbReference type="NCBI Taxonomy" id="53501"/>
    <lineage>
        <taxon>Bacteria</taxon>
        <taxon>Pseudomonadati</taxon>
        <taxon>Pseudomonadota</taxon>
        <taxon>Alphaproteobacteria</taxon>
        <taxon>Rhodobacterales</taxon>
        <taxon>Roseobacteraceae</taxon>
        <taxon>Thalassovita</taxon>
    </lineage>
</organism>
<evidence type="ECO:0000256" key="4">
    <source>
        <dbReference type="ARBA" id="ARBA00023014"/>
    </source>
</evidence>
<dbReference type="GO" id="GO:0051537">
    <property type="term" value="F:2 iron, 2 sulfur cluster binding"/>
    <property type="evidence" value="ECO:0007669"/>
    <property type="project" value="UniProtKB-KW"/>
</dbReference>
<keyword evidence="4" id="KW-0411">Iron-sulfur</keyword>
<gene>
    <name evidence="10" type="primary">soxR</name>
    <name evidence="10" type="ORF">TG4357_02892</name>
</gene>
<dbReference type="PROSITE" id="PS50937">
    <property type="entry name" value="HTH_MERR_2"/>
    <property type="match status" value="1"/>
</dbReference>
<feature type="region of interest" description="Disordered" evidence="8">
    <location>
        <begin position="142"/>
        <end position="172"/>
    </location>
</feature>
<dbReference type="InterPro" id="IPR010211">
    <property type="entry name" value="Redox-sen_tscrpt-act_SoxR"/>
</dbReference>
<keyword evidence="7" id="KW-0804">Transcription</keyword>
<evidence type="ECO:0000259" key="9">
    <source>
        <dbReference type="PROSITE" id="PS50937"/>
    </source>
</evidence>
<reference evidence="10 11" key="1">
    <citation type="submission" date="2015-09" db="EMBL/GenBank/DDBJ databases">
        <authorList>
            <consortium name="Swine Surveillance"/>
        </authorList>
    </citation>
    <scope>NUCLEOTIDE SEQUENCE [LARGE SCALE GENOMIC DNA]</scope>
    <source>
        <strain evidence="10 11">CECT 4357</strain>
    </source>
</reference>
<evidence type="ECO:0000313" key="11">
    <source>
        <dbReference type="Proteomes" id="UP000051587"/>
    </source>
</evidence>
<sequence length="172" mass="19370">MTKNNSLRPKIGLPIGALAERTGLAVSAIRYYESQGLISAWRNAGGQRRFERADIRRLSFVMIAQKFDFSIAEIRDVLKGLPDGRAPTPADWRRISKQFRQALDQRIATLEKLRDNLDGCIGCGCLSLPKCALYNDHDRARSKGQGPRYLLGDSPEVVDNDRDRADLTPRRD</sequence>
<accession>A0A0P1G678</accession>
<dbReference type="STRING" id="53501.SAMN04488043_101368"/>
<keyword evidence="5" id="KW-0805">Transcription regulation</keyword>
<dbReference type="SUPFAM" id="SSF46955">
    <property type="entry name" value="Putative DNA-binding domain"/>
    <property type="match status" value="1"/>
</dbReference>
<dbReference type="PANTHER" id="PTHR30204">
    <property type="entry name" value="REDOX-CYCLING DRUG-SENSING TRANSCRIPTIONAL ACTIVATOR SOXR"/>
    <property type="match status" value="1"/>
</dbReference>
<evidence type="ECO:0000256" key="3">
    <source>
        <dbReference type="ARBA" id="ARBA00023004"/>
    </source>
</evidence>
<dbReference type="Pfam" id="PF09278">
    <property type="entry name" value="MerR-DNA-bind"/>
    <property type="match status" value="1"/>
</dbReference>
<dbReference type="Proteomes" id="UP000051587">
    <property type="component" value="Unassembled WGS sequence"/>
</dbReference>
<evidence type="ECO:0000256" key="8">
    <source>
        <dbReference type="SAM" id="MobiDB-lite"/>
    </source>
</evidence>
<dbReference type="RefSeq" id="WP_233487512.1">
    <property type="nucleotide sequence ID" value="NZ_CP051181.1"/>
</dbReference>
<dbReference type="GO" id="GO:0003677">
    <property type="term" value="F:DNA binding"/>
    <property type="evidence" value="ECO:0007669"/>
    <property type="project" value="UniProtKB-KW"/>
</dbReference>
<feature type="domain" description="HTH merR-type" evidence="9">
    <location>
        <begin position="12"/>
        <end position="80"/>
    </location>
</feature>
<feature type="compositionally biased region" description="Basic and acidic residues" evidence="8">
    <location>
        <begin position="159"/>
        <end position="172"/>
    </location>
</feature>
<keyword evidence="6" id="KW-0238">DNA-binding</keyword>
<dbReference type="InterPro" id="IPR009061">
    <property type="entry name" value="DNA-bd_dom_put_sf"/>
</dbReference>
<dbReference type="CDD" id="cd01110">
    <property type="entry name" value="HTH_SoxR"/>
    <property type="match status" value="1"/>
</dbReference>
<dbReference type="PROSITE" id="PS00552">
    <property type="entry name" value="HTH_MERR_1"/>
    <property type="match status" value="1"/>
</dbReference>
<dbReference type="AlphaFoldDB" id="A0A0P1G678"/>
<dbReference type="NCBIfam" id="TIGR01950">
    <property type="entry name" value="SoxR"/>
    <property type="match status" value="1"/>
</dbReference>
<keyword evidence="2" id="KW-0479">Metal-binding</keyword>
<keyword evidence="1" id="KW-0001">2Fe-2S</keyword>
<name>A0A0P1G678_THAGE</name>
<dbReference type="PANTHER" id="PTHR30204:SF0">
    <property type="entry name" value="REDOX-SENSITIVE TRANSCRIPTIONAL ACTIVATOR SOXR"/>
    <property type="match status" value="1"/>
</dbReference>
<protein>
    <submittedName>
        <fullName evidence="10">Redox-sensitive transcriptional activator SoxR</fullName>
    </submittedName>
</protein>
<keyword evidence="11" id="KW-1185">Reference proteome</keyword>
<dbReference type="Pfam" id="PF00376">
    <property type="entry name" value="MerR"/>
    <property type="match status" value="1"/>
</dbReference>
<evidence type="ECO:0000256" key="2">
    <source>
        <dbReference type="ARBA" id="ARBA00022723"/>
    </source>
</evidence>
<evidence type="ECO:0000256" key="1">
    <source>
        <dbReference type="ARBA" id="ARBA00022714"/>
    </source>
</evidence>
<dbReference type="InterPro" id="IPR015358">
    <property type="entry name" value="Tscrpt_reg_MerR_DNA-bd"/>
</dbReference>
<dbReference type="InterPro" id="IPR047057">
    <property type="entry name" value="MerR_fam"/>
</dbReference>
<keyword evidence="3" id="KW-0408">Iron</keyword>
<dbReference type="GO" id="GO:0003700">
    <property type="term" value="F:DNA-binding transcription factor activity"/>
    <property type="evidence" value="ECO:0007669"/>
    <property type="project" value="InterPro"/>
</dbReference>
<evidence type="ECO:0000256" key="6">
    <source>
        <dbReference type="ARBA" id="ARBA00023125"/>
    </source>
</evidence>
<evidence type="ECO:0000256" key="5">
    <source>
        <dbReference type="ARBA" id="ARBA00023015"/>
    </source>
</evidence>
<evidence type="ECO:0000313" key="10">
    <source>
        <dbReference type="EMBL" id="CUH67235.1"/>
    </source>
</evidence>
<dbReference type="EMBL" id="CYSA01000026">
    <property type="protein sequence ID" value="CUH67235.1"/>
    <property type="molecule type" value="Genomic_DNA"/>
</dbReference>
<dbReference type="Gene3D" id="1.10.1660.10">
    <property type="match status" value="1"/>
</dbReference>
<evidence type="ECO:0000256" key="7">
    <source>
        <dbReference type="ARBA" id="ARBA00023163"/>
    </source>
</evidence>
<dbReference type="PRINTS" id="PR00040">
    <property type="entry name" value="HTHMERR"/>
</dbReference>
<proteinExistence type="predicted"/>